<name>A0A9K3KKU9_9STRA</name>
<protein>
    <recommendedName>
        <fullName evidence="2">YqaJ viral recombinase domain-containing protein</fullName>
    </recommendedName>
</protein>
<comment type="caution">
    <text evidence="3">The sequence shown here is derived from an EMBL/GenBank/DDBJ whole genome shotgun (WGS) entry which is preliminary data.</text>
</comment>
<reference evidence="3" key="2">
    <citation type="submission" date="2021-04" db="EMBL/GenBank/DDBJ databases">
        <authorList>
            <person name="Podell S."/>
        </authorList>
    </citation>
    <scope>NUCLEOTIDE SEQUENCE</scope>
    <source>
        <strain evidence="3">Hildebrandi</strain>
    </source>
</reference>
<organism evidence="3 4">
    <name type="scientific">Nitzschia inconspicua</name>
    <dbReference type="NCBI Taxonomy" id="303405"/>
    <lineage>
        <taxon>Eukaryota</taxon>
        <taxon>Sar</taxon>
        <taxon>Stramenopiles</taxon>
        <taxon>Ochrophyta</taxon>
        <taxon>Bacillariophyta</taxon>
        <taxon>Bacillariophyceae</taxon>
        <taxon>Bacillariophycidae</taxon>
        <taxon>Bacillariales</taxon>
        <taxon>Bacillariaceae</taxon>
        <taxon>Nitzschia</taxon>
    </lineage>
</organism>
<dbReference type="InterPro" id="IPR019080">
    <property type="entry name" value="YqaJ_viral_recombinase"/>
</dbReference>
<feature type="compositionally biased region" description="Basic and acidic residues" evidence="1">
    <location>
        <begin position="1048"/>
        <end position="1058"/>
    </location>
</feature>
<dbReference type="OrthoDB" id="53708at2759"/>
<dbReference type="AlphaFoldDB" id="A0A9K3KKU9"/>
<keyword evidence="4" id="KW-1185">Reference proteome</keyword>
<dbReference type="Proteomes" id="UP000693970">
    <property type="component" value="Unassembled WGS sequence"/>
</dbReference>
<proteinExistence type="predicted"/>
<evidence type="ECO:0000259" key="2">
    <source>
        <dbReference type="Pfam" id="PF09588"/>
    </source>
</evidence>
<feature type="compositionally biased region" description="Polar residues" evidence="1">
    <location>
        <begin position="1024"/>
        <end position="1044"/>
    </location>
</feature>
<feature type="region of interest" description="Disordered" evidence="1">
    <location>
        <begin position="999"/>
        <end position="1067"/>
    </location>
</feature>
<evidence type="ECO:0000256" key="1">
    <source>
        <dbReference type="SAM" id="MobiDB-lite"/>
    </source>
</evidence>
<evidence type="ECO:0000313" key="3">
    <source>
        <dbReference type="EMBL" id="KAG7345201.1"/>
    </source>
</evidence>
<reference evidence="3" key="1">
    <citation type="journal article" date="2021" name="Sci. Rep.">
        <title>Diploid genomic architecture of Nitzschia inconspicua, an elite biomass production diatom.</title>
        <authorList>
            <person name="Oliver A."/>
            <person name="Podell S."/>
            <person name="Pinowska A."/>
            <person name="Traller J.C."/>
            <person name="Smith S.R."/>
            <person name="McClure R."/>
            <person name="Beliaev A."/>
            <person name="Bohutskyi P."/>
            <person name="Hill E.A."/>
            <person name="Rabines A."/>
            <person name="Zheng H."/>
            <person name="Allen L.Z."/>
            <person name="Kuo A."/>
            <person name="Grigoriev I.V."/>
            <person name="Allen A.E."/>
            <person name="Hazlebeck D."/>
            <person name="Allen E.E."/>
        </authorList>
    </citation>
    <scope>NUCLEOTIDE SEQUENCE</scope>
    <source>
        <strain evidence="3">Hildebrandi</strain>
    </source>
</reference>
<feature type="compositionally biased region" description="Basic residues" evidence="1">
    <location>
        <begin position="1007"/>
        <end position="1022"/>
    </location>
</feature>
<accession>A0A9K3KKU9</accession>
<dbReference type="Pfam" id="PF09588">
    <property type="entry name" value="YqaJ"/>
    <property type="match status" value="1"/>
</dbReference>
<sequence length="1067" mass="120858">MPNDPWKGIPDDIKAFRDGWEDITDHGRPYEVVLESDFSDDYWAARMCGTYEHIARSITAALVVRGKDVTSANILEFLLGDCAIAMLEDYTSQMLFKRQHPPLLPYEFKEFLFTRWFRGRFDVDNEVALNNCMPRWVESGKWQLMTLTRFVALQNCTRGFAQIGRTGCDEQEQWMEQGSLLKHMHDIEVAIFQRSVETLVNHRNGCIVVDDELIASRATDVEQKVVSNRKRGKEGPVADCAACSLTSICFGMRLRSRSETNNVDLLLNTIPFSNCAGNELEVAFDRGYGKLPRVTSVAQRQVHVITVAGTLGSRHPFNNADEWNACMQKWAARATVSDEAVSTWTSLCHAWNIPGDEMLGTEVRIAKKATPGTRPIYAVALREVFDRKECMKDLKFFHTNNYKPYTFVAIPRSAYISNLVLFSNTIASESRKMVEEKLLVAVDPLTIGQRCADWFLMKSMLLSGTMAGKIVGAMTGRDTTSNAQPSDQTLTNTLQECMQSWFGRHKSTAMMALGSRNENPTMRNLSATLSCVKALFEVGLLRWRRNPCIGVSPDGVCILEVVGRDEPVLCCLEIKTRTAASTIEAAEAARSRHGKTVICVFGDDIFNECVPAANRSQVMHQAVVTQFDYGMFVTSKVADGSGSIVQVVIIEIPTAAREEHASKLCAIANPLLGFLHRQNIVERGFLTDDDCPSWVTATQRTILKTRAKLYYAHLKLIRDTDGRLHPTPPLLLYKHSAQYRYNKVKPGLDMNTEISANVGCAARCGFEGKYVFRMLDAVMVNTWRAYQAVTDIAPWLATLDSTPSLKQLRNHLYRKGSIRQFVFDTSYESLRLIAIQKTIIRPPFFPPANTQRTLGETFFLEQYTSYCRKNSWPIKQNARERFVEDPFLQKLRLRSFVGFEHKAEPIRDVLSGVTPGPDGRVRRKCVLCFVSGNKVPRESRYSGVGVSCSTTYMCRICMVPLCKFKTTDSEWKCCHAVWHERQNLKLEISLQGKRLLENRERNDNDARKRRQHAVNAYNKRRSPTNDGPQSQLDQEMEPTNQSPTEIDDTIRDENKEEDAPMSLNEFL</sequence>
<gene>
    <name evidence="3" type="ORF">IV203_032732</name>
</gene>
<dbReference type="EMBL" id="JAGRRH010000022">
    <property type="protein sequence ID" value="KAG7345201.1"/>
    <property type="molecule type" value="Genomic_DNA"/>
</dbReference>
<feature type="domain" description="YqaJ viral recombinase" evidence="2">
    <location>
        <begin position="453"/>
        <end position="627"/>
    </location>
</feature>
<evidence type="ECO:0000313" key="4">
    <source>
        <dbReference type="Proteomes" id="UP000693970"/>
    </source>
</evidence>